<dbReference type="GO" id="GO:0008270">
    <property type="term" value="F:zinc ion binding"/>
    <property type="evidence" value="ECO:0007669"/>
    <property type="project" value="InterPro"/>
</dbReference>
<feature type="compositionally biased region" description="Polar residues" evidence="7">
    <location>
        <begin position="53"/>
        <end position="87"/>
    </location>
</feature>
<dbReference type="OrthoDB" id="2406834at2759"/>
<keyword evidence="2" id="KW-0479">Metal-binding</keyword>
<dbReference type="Pfam" id="PF04082">
    <property type="entry name" value="Fungal_trans"/>
    <property type="match status" value="1"/>
</dbReference>
<evidence type="ECO:0000256" key="4">
    <source>
        <dbReference type="ARBA" id="ARBA00023125"/>
    </source>
</evidence>
<keyword evidence="6" id="KW-0539">Nucleus</keyword>
<dbReference type="GO" id="GO:0000981">
    <property type="term" value="F:DNA-binding transcription factor activity, RNA polymerase II-specific"/>
    <property type="evidence" value="ECO:0007669"/>
    <property type="project" value="InterPro"/>
</dbReference>
<sequence length="623" mass="69590">MNLSNNSGPDSKQTRASLRRKRQPVSCQHCRHSKLRCDRQHPCTSCKRRGHESSCSFQPTSGTTPTSTNAARAQPRTAGSTVVSAQSPVVALGRNANSSPALQPELASDKNQAPPDSDWEAVLERPAPEYDVAAVPDTLSPFAVGRGLSLKEILEILPPKSWCDFFVSHFFTHIAALFPILHGPTFQAQYAAFMQNPYEGDLSWLALLFSICSLILYTMDPNDPKLKGLWPKRSNNPAQELVALSRRLQQTAMACLSQDQFFTRHKLSTLEALLMVIYNLSHNESVDQGWALLGMALNIGIALRCNVDSQHLSPIETERRRRCWAGLLSLHTYQSILFRDVDMSFLLNIKTTMPADVNDSDITESGVSPPSTPHKPTQMSVMISKVRLFRLSTKICHHISGPSRLDPVLLSNFDAAIAAEQKHWDDTFLSTQGTPSILDCSYAHWCILQTYAYHLYLLLHRPFHHSQKPCFKPSSRECCIISAAALISTHRQLYEAPLLRNYLFLLNGVTSLKALHAAVALDSCLLDMPDGFNAAPYREELENLLLRMEEFSTRSSICAKGCRILRHLQARARAGSGSHPQPPDAETQIEGTFEDWTDVREWLDADFINWNLDGTLNLLEFAG</sequence>
<dbReference type="GO" id="GO:0005634">
    <property type="term" value="C:nucleus"/>
    <property type="evidence" value="ECO:0007669"/>
    <property type="project" value="UniProtKB-SubCell"/>
</dbReference>
<proteinExistence type="predicted"/>
<protein>
    <recommendedName>
        <fullName evidence="8">Zn(2)-C6 fungal-type domain-containing protein</fullName>
    </recommendedName>
</protein>
<dbReference type="GeneID" id="64974828"/>
<dbReference type="AlphaFoldDB" id="A0A7R7XPY0"/>
<dbReference type="PANTHER" id="PTHR31001:SF40">
    <property type="entry name" value="ZN(II)2CYS6 TRANSCRIPTION FACTOR (EUROFUNG)"/>
    <property type="match status" value="1"/>
</dbReference>
<feature type="compositionally biased region" description="Basic residues" evidence="7">
    <location>
        <begin position="17"/>
        <end position="34"/>
    </location>
</feature>
<dbReference type="SMART" id="SM00066">
    <property type="entry name" value="GAL4"/>
    <property type="match status" value="1"/>
</dbReference>
<dbReference type="InterPro" id="IPR050613">
    <property type="entry name" value="Sec_Metabolite_Reg"/>
</dbReference>
<evidence type="ECO:0000259" key="8">
    <source>
        <dbReference type="PROSITE" id="PS50048"/>
    </source>
</evidence>
<dbReference type="PROSITE" id="PS00463">
    <property type="entry name" value="ZN2_CY6_FUNGAL_1"/>
    <property type="match status" value="1"/>
</dbReference>
<dbReference type="PANTHER" id="PTHR31001">
    <property type="entry name" value="UNCHARACTERIZED TRANSCRIPTIONAL REGULATORY PROTEIN"/>
    <property type="match status" value="1"/>
</dbReference>
<feature type="compositionally biased region" description="Polar residues" evidence="7">
    <location>
        <begin position="1"/>
        <end position="16"/>
    </location>
</feature>
<keyword evidence="5" id="KW-0804">Transcription</keyword>
<dbReference type="InterPro" id="IPR036864">
    <property type="entry name" value="Zn2-C6_fun-type_DNA-bd_sf"/>
</dbReference>
<gene>
    <name evidence="9" type="ORF">APUU_41267A</name>
</gene>
<dbReference type="InterPro" id="IPR007219">
    <property type="entry name" value="XnlR_reg_dom"/>
</dbReference>
<evidence type="ECO:0000256" key="6">
    <source>
        <dbReference type="ARBA" id="ARBA00023242"/>
    </source>
</evidence>
<evidence type="ECO:0000313" key="10">
    <source>
        <dbReference type="Proteomes" id="UP000654913"/>
    </source>
</evidence>
<comment type="subcellular location">
    <subcellularLocation>
        <location evidence="1">Nucleus</location>
    </subcellularLocation>
</comment>
<dbReference type="InterPro" id="IPR001138">
    <property type="entry name" value="Zn2Cys6_DnaBD"/>
</dbReference>
<feature type="region of interest" description="Disordered" evidence="7">
    <location>
        <begin position="1"/>
        <end position="117"/>
    </location>
</feature>
<keyword evidence="4" id="KW-0238">DNA-binding</keyword>
<keyword evidence="10" id="KW-1185">Reference proteome</keyword>
<evidence type="ECO:0000256" key="3">
    <source>
        <dbReference type="ARBA" id="ARBA00023015"/>
    </source>
</evidence>
<dbReference type="GO" id="GO:0006351">
    <property type="term" value="P:DNA-templated transcription"/>
    <property type="evidence" value="ECO:0007669"/>
    <property type="project" value="InterPro"/>
</dbReference>
<evidence type="ECO:0000256" key="7">
    <source>
        <dbReference type="SAM" id="MobiDB-lite"/>
    </source>
</evidence>
<dbReference type="PROSITE" id="PS50048">
    <property type="entry name" value="ZN2_CY6_FUNGAL_2"/>
    <property type="match status" value="1"/>
</dbReference>
<organism evidence="9 10">
    <name type="scientific">Aspergillus puulaauensis</name>
    <dbReference type="NCBI Taxonomy" id="1220207"/>
    <lineage>
        <taxon>Eukaryota</taxon>
        <taxon>Fungi</taxon>
        <taxon>Dikarya</taxon>
        <taxon>Ascomycota</taxon>
        <taxon>Pezizomycotina</taxon>
        <taxon>Eurotiomycetes</taxon>
        <taxon>Eurotiomycetidae</taxon>
        <taxon>Eurotiales</taxon>
        <taxon>Aspergillaceae</taxon>
        <taxon>Aspergillus</taxon>
    </lineage>
</organism>
<dbReference type="GO" id="GO:0003677">
    <property type="term" value="F:DNA binding"/>
    <property type="evidence" value="ECO:0007669"/>
    <property type="project" value="UniProtKB-KW"/>
</dbReference>
<evidence type="ECO:0000256" key="2">
    <source>
        <dbReference type="ARBA" id="ARBA00022723"/>
    </source>
</evidence>
<dbReference type="CDD" id="cd00067">
    <property type="entry name" value="GAL4"/>
    <property type="match status" value="1"/>
</dbReference>
<reference evidence="9" key="2">
    <citation type="submission" date="2021-02" db="EMBL/GenBank/DDBJ databases">
        <title>Aspergillus puulaauensis MK2 genome sequence.</title>
        <authorList>
            <person name="Futagami T."/>
            <person name="Mori K."/>
            <person name="Kadooka C."/>
            <person name="Tanaka T."/>
        </authorList>
    </citation>
    <scope>NUCLEOTIDE SEQUENCE</scope>
    <source>
        <strain evidence="9">MK2</strain>
    </source>
</reference>
<dbReference type="SUPFAM" id="SSF57701">
    <property type="entry name" value="Zn2/Cys6 DNA-binding domain"/>
    <property type="match status" value="1"/>
</dbReference>
<dbReference type="KEGG" id="apuu:APUU_41267A"/>
<name>A0A7R7XPY0_9EURO</name>
<feature type="domain" description="Zn(2)-C6 fungal-type" evidence="8">
    <location>
        <begin position="26"/>
        <end position="57"/>
    </location>
</feature>
<dbReference type="CDD" id="cd12148">
    <property type="entry name" value="fungal_TF_MHR"/>
    <property type="match status" value="1"/>
</dbReference>
<evidence type="ECO:0000256" key="1">
    <source>
        <dbReference type="ARBA" id="ARBA00004123"/>
    </source>
</evidence>
<dbReference type="Proteomes" id="UP000654913">
    <property type="component" value="Chromosome 4"/>
</dbReference>
<evidence type="ECO:0000256" key="5">
    <source>
        <dbReference type="ARBA" id="ARBA00023163"/>
    </source>
</evidence>
<evidence type="ECO:0000313" key="9">
    <source>
        <dbReference type="EMBL" id="BCS24823.1"/>
    </source>
</evidence>
<dbReference type="RefSeq" id="XP_041557017.1">
    <property type="nucleotide sequence ID" value="XM_041704431.1"/>
</dbReference>
<dbReference type="EMBL" id="AP024446">
    <property type="protein sequence ID" value="BCS24823.1"/>
    <property type="molecule type" value="Genomic_DNA"/>
</dbReference>
<dbReference type="Pfam" id="PF00172">
    <property type="entry name" value="Zn_clus"/>
    <property type="match status" value="1"/>
</dbReference>
<reference evidence="9" key="1">
    <citation type="submission" date="2021-01" db="EMBL/GenBank/DDBJ databases">
        <authorList>
            <consortium name="Aspergillus puulaauensis MK2 genome sequencing consortium"/>
            <person name="Kazuki M."/>
            <person name="Futagami T."/>
        </authorList>
    </citation>
    <scope>NUCLEOTIDE SEQUENCE</scope>
    <source>
        <strain evidence="9">MK2</strain>
    </source>
</reference>
<keyword evidence="3" id="KW-0805">Transcription regulation</keyword>
<accession>A0A7R7XPY0</accession>
<dbReference type="Gene3D" id="4.10.240.10">
    <property type="entry name" value="Zn(2)-C6 fungal-type DNA-binding domain"/>
    <property type="match status" value="1"/>
</dbReference>